<name>F9UC11_9GAMM</name>
<organism evidence="2 3">
    <name type="scientific">Thiocapsa marina 5811</name>
    <dbReference type="NCBI Taxonomy" id="768671"/>
    <lineage>
        <taxon>Bacteria</taxon>
        <taxon>Pseudomonadati</taxon>
        <taxon>Pseudomonadota</taxon>
        <taxon>Gammaproteobacteria</taxon>
        <taxon>Chromatiales</taxon>
        <taxon>Chromatiaceae</taxon>
        <taxon>Thiocapsa</taxon>
    </lineage>
</organism>
<evidence type="ECO:0000313" key="2">
    <source>
        <dbReference type="EMBL" id="EGV18479.1"/>
    </source>
</evidence>
<accession>F9UC11</accession>
<dbReference type="EMBL" id="AFWV01000007">
    <property type="protein sequence ID" value="EGV18479.1"/>
    <property type="molecule type" value="Genomic_DNA"/>
</dbReference>
<sequence>MTTAPAQARVPSAGPTCQDRAGDRALGPCGDGGPAANAKPMPAVNTLFLPVCSGTALPRPGALNHVGPGGR</sequence>
<dbReference type="STRING" id="768671.ThimaDRAFT_2463"/>
<protein>
    <submittedName>
        <fullName evidence="2">Uncharacterized protein</fullName>
    </submittedName>
</protein>
<proteinExistence type="predicted"/>
<dbReference type="Proteomes" id="UP000005459">
    <property type="component" value="Unassembled WGS sequence"/>
</dbReference>
<feature type="region of interest" description="Disordered" evidence="1">
    <location>
        <begin position="1"/>
        <end position="40"/>
    </location>
</feature>
<evidence type="ECO:0000313" key="3">
    <source>
        <dbReference type="Proteomes" id="UP000005459"/>
    </source>
</evidence>
<evidence type="ECO:0000256" key="1">
    <source>
        <dbReference type="SAM" id="MobiDB-lite"/>
    </source>
</evidence>
<reference evidence="2 3" key="1">
    <citation type="submission" date="2011-06" db="EMBL/GenBank/DDBJ databases">
        <title>The draft genome of Thiocapsa marina 5811.</title>
        <authorList>
            <consortium name="US DOE Joint Genome Institute (JGI-PGF)"/>
            <person name="Lucas S."/>
            <person name="Han J."/>
            <person name="Cheng J.-F."/>
            <person name="Goodwin L."/>
            <person name="Pitluck S."/>
            <person name="Peters L."/>
            <person name="Land M.L."/>
            <person name="Hauser L."/>
            <person name="Vogl K."/>
            <person name="Liu Z."/>
            <person name="Imhoff J."/>
            <person name="Thiel V."/>
            <person name="Frigaard N.-U."/>
            <person name="Bryant D."/>
            <person name="Woyke T.J."/>
        </authorList>
    </citation>
    <scope>NUCLEOTIDE SEQUENCE [LARGE SCALE GENOMIC DNA]</scope>
    <source>
        <strain evidence="2 3">5811</strain>
    </source>
</reference>
<dbReference type="AlphaFoldDB" id="F9UC11"/>
<keyword evidence="3" id="KW-1185">Reference proteome</keyword>
<gene>
    <name evidence="2" type="ORF">ThimaDRAFT_2463</name>
</gene>